<feature type="transmembrane region" description="Helical" evidence="2">
    <location>
        <begin position="209"/>
        <end position="228"/>
    </location>
</feature>
<dbReference type="EMBL" id="ML978171">
    <property type="protein sequence ID" value="KAF2032592.1"/>
    <property type="molecule type" value="Genomic_DNA"/>
</dbReference>
<reference evidence="4" key="1">
    <citation type="journal article" date="2020" name="Stud. Mycol.">
        <title>101 Dothideomycetes genomes: a test case for predicting lifestyles and emergence of pathogens.</title>
        <authorList>
            <person name="Haridas S."/>
            <person name="Albert R."/>
            <person name="Binder M."/>
            <person name="Bloem J."/>
            <person name="Labutti K."/>
            <person name="Salamov A."/>
            <person name="Andreopoulos B."/>
            <person name="Baker S."/>
            <person name="Barry K."/>
            <person name="Bills G."/>
            <person name="Bluhm B."/>
            <person name="Cannon C."/>
            <person name="Castanera R."/>
            <person name="Culley D."/>
            <person name="Daum C."/>
            <person name="Ezra D."/>
            <person name="Gonzalez J."/>
            <person name="Henrissat B."/>
            <person name="Kuo A."/>
            <person name="Liang C."/>
            <person name="Lipzen A."/>
            <person name="Lutzoni F."/>
            <person name="Magnuson J."/>
            <person name="Mondo S."/>
            <person name="Nolan M."/>
            <person name="Ohm R."/>
            <person name="Pangilinan J."/>
            <person name="Park H.-J."/>
            <person name="Ramirez L."/>
            <person name="Alfaro M."/>
            <person name="Sun H."/>
            <person name="Tritt A."/>
            <person name="Yoshinaga Y."/>
            <person name="Zwiers L.-H."/>
            <person name="Turgeon B."/>
            <person name="Goodwin S."/>
            <person name="Spatafora J."/>
            <person name="Crous P."/>
            <person name="Grigoriev I."/>
        </authorList>
    </citation>
    <scope>NUCLEOTIDE SEQUENCE</scope>
    <source>
        <strain evidence="4">CBS 110217</strain>
    </source>
</reference>
<keyword evidence="2" id="KW-1133">Transmembrane helix</keyword>
<gene>
    <name evidence="4" type="ORF">EK21DRAFT_43786</name>
</gene>
<keyword evidence="2" id="KW-0472">Membrane</keyword>
<accession>A0A9P4HEI6</accession>
<feature type="non-terminal residue" evidence="4">
    <location>
        <position position="452"/>
    </location>
</feature>
<evidence type="ECO:0000313" key="5">
    <source>
        <dbReference type="Proteomes" id="UP000799777"/>
    </source>
</evidence>
<keyword evidence="5" id="KW-1185">Reference proteome</keyword>
<feature type="non-terminal residue" evidence="4">
    <location>
        <position position="1"/>
    </location>
</feature>
<feature type="compositionally biased region" description="Polar residues" evidence="1">
    <location>
        <begin position="388"/>
        <end position="415"/>
    </location>
</feature>
<dbReference type="PANTHER" id="PTHR35184:SF1">
    <property type="entry name" value="INTEGRAL MEMBRANE PROTEIN"/>
    <property type="match status" value="1"/>
</dbReference>
<feature type="domain" description="DUF7702" evidence="3">
    <location>
        <begin position="59"/>
        <end position="193"/>
    </location>
</feature>
<dbReference type="Pfam" id="PF24800">
    <property type="entry name" value="DUF7702"/>
    <property type="match status" value="1"/>
</dbReference>
<evidence type="ECO:0000313" key="4">
    <source>
        <dbReference type="EMBL" id="KAF2032592.1"/>
    </source>
</evidence>
<dbReference type="Pfam" id="PF11309">
    <property type="entry name" value="DUF3112"/>
    <property type="match status" value="1"/>
</dbReference>
<feature type="transmembrane region" description="Helical" evidence="2">
    <location>
        <begin position="56"/>
        <end position="81"/>
    </location>
</feature>
<dbReference type="OrthoDB" id="3357002at2759"/>
<dbReference type="InterPro" id="IPR056119">
    <property type="entry name" value="DUF7702"/>
</dbReference>
<feature type="transmembrane region" description="Helical" evidence="2">
    <location>
        <begin position="129"/>
        <end position="154"/>
    </location>
</feature>
<dbReference type="InterPro" id="IPR021460">
    <property type="entry name" value="DUF3112"/>
</dbReference>
<evidence type="ECO:0000256" key="2">
    <source>
        <dbReference type="SAM" id="Phobius"/>
    </source>
</evidence>
<evidence type="ECO:0000259" key="3">
    <source>
        <dbReference type="Pfam" id="PF24800"/>
    </source>
</evidence>
<sequence>QIQGSPFAPTVWTTGGAPSKRVDIPAQTIFMLFFFIGAIVHLRIFRSNKTRGHKFLPSFFIFLFCISRVVTSVLRIAAVSIPRNIRLALAAQILMSAGVLVLFIINLIFARRIVRSTHRAFGWHPACSFASKIIVVAISATLILLIIATVQSAYSLDFRTQVVDRAIQLYGSTFLAVVATLPLPIVALTLTIPYSPLDEFGSGRTRTKVFTLLISTILLSIGAWYRSAITWQAPVPRTQPLPGYLSKAPFYILNFLFEFQTVIMYAIMRVDQRFHIPDGAKGPSSYSRPQRLAELELRDSRPSSADDLTLKPSASIHSDIYAKSDLEIDIEKVHSPTQPQLSHPHSRRTSLLRSVLKHSPSPAQKREWRASDEARIIRRLGGPWEQIPSPTESTYNTQATPVETMSRQSRGSVGTTVAAPSIRNTLHEDWTPEIEWELASPRRFLSLKKRSL</sequence>
<feature type="transmembrane region" description="Helical" evidence="2">
    <location>
        <begin position="87"/>
        <end position="109"/>
    </location>
</feature>
<comment type="caution">
    <text evidence="4">The sequence shown here is derived from an EMBL/GenBank/DDBJ whole genome shotgun (WGS) entry which is preliminary data.</text>
</comment>
<evidence type="ECO:0000256" key="1">
    <source>
        <dbReference type="SAM" id="MobiDB-lite"/>
    </source>
</evidence>
<feature type="transmembrane region" description="Helical" evidence="2">
    <location>
        <begin position="248"/>
        <end position="267"/>
    </location>
</feature>
<organism evidence="4 5">
    <name type="scientific">Setomelanomma holmii</name>
    <dbReference type="NCBI Taxonomy" id="210430"/>
    <lineage>
        <taxon>Eukaryota</taxon>
        <taxon>Fungi</taxon>
        <taxon>Dikarya</taxon>
        <taxon>Ascomycota</taxon>
        <taxon>Pezizomycotina</taxon>
        <taxon>Dothideomycetes</taxon>
        <taxon>Pleosporomycetidae</taxon>
        <taxon>Pleosporales</taxon>
        <taxon>Pleosporineae</taxon>
        <taxon>Phaeosphaeriaceae</taxon>
        <taxon>Setomelanomma</taxon>
    </lineage>
</organism>
<feature type="transmembrane region" description="Helical" evidence="2">
    <location>
        <begin position="24"/>
        <end position="44"/>
    </location>
</feature>
<proteinExistence type="predicted"/>
<dbReference type="PANTHER" id="PTHR35184">
    <property type="entry name" value="YALI0C10208P"/>
    <property type="match status" value="1"/>
</dbReference>
<feature type="transmembrane region" description="Helical" evidence="2">
    <location>
        <begin position="174"/>
        <end position="197"/>
    </location>
</feature>
<name>A0A9P4HEI6_9PLEO</name>
<dbReference type="Proteomes" id="UP000799777">
    <property type="component" value="Unassembled WGS sequence"/>
</dbReference>
<protein>
    <recommendedName>
        <fullName evidence="3">DUF7702 domain-containing protein</fullName>
    </recommendedName>
</protein>
<dbReference type="AlphaFoldDB" id="A0A9P4HEI6"/>
<feature type="region of interest" description="Disordered" evidence="1">
    <location>
        <begin position="383"/>
        <end position="415"/>
    </location>
</feature>
<keyword evidence="2" id="KW-0812">Transmembrane</keyword>